<evidence type="ECO:0000256" key="4">
    <source>
        <dbReference type="ARBA" id="ARBA00023136"/>
    </source>
</evidence>
<keyword evidence="9" id="KW-1185">Reference proteome</keyword>
<dbReference type="PANTHER" id="PTHR10859">
    <property type="entry name" value="GLYCOSYL TRANSFERASE"/>
    <property type="match status" value="1"/>
</dbReference>
<dbReference type="EMBL" id="CP113524">
    <property type="protein sequence ID" value="WAJ23879.1"/>
    <property type="molecule type" value="Genomic_DNA"/>
</dbReference>
<evidence type="ECO:0000259" key="6">
    <source>
        <dbReference type="Pfam" id="PF00535"/>
    </source>
</evidence>
<evidence type="ECO:0000256" key="1">
    <source>
        <dbReference type="ARBA" id="ARBA00004141"/>
    </source>
</evidence>
<keyword evidence="4 5" id="KW-0472">Membrane</keyword>
<dbReference type="PANTHER" id="PTHR10859:SF114">
    <property type="entry name" value="DOLICHOL-PHOSPHATE MANNOSYLTRANSFERASE"/>
    <property type="match status" value="1"/>
</dbReference>
<evidence type="ECO:0000256" key="3">
    <source>
        <dbReference type="ARBA" id="ARBA00022989"/>
    </source>
</evidence>
<keyword evidence="3 5" id="KW-1133">Transmembrane helix</keyword>
<sequence length="365" mass="41352">MEILEKNRIILIPAYEPDSRLISYVKELNGHGLHDIVIVNDGSGESHKNIFGTLKEMGCVVLTHKYNQGKGMALKTGYHYIHDTYPDYACIITADADGQHAAEDVFRMANEAVKNPDSLILGERNFKQSGIPAKSLMGNRLTSTIFALFFGRYLPDTQTGLRAFGPMLTELMWGILGERFEYETRVLIYCIRSKVPIVPVEIQTIYENENRGTHFHPIKDSFKIISVITSDFMKFISTSILCAAIDIGLAWLLFDLLRRFLPGADFLRIMTATAAARVVSIGVNYFLNKNLVFCNEHTGTNSLFRYLALCALNMVLSALSVYLLHTYLRMDEKAAKIICDVILFLFNYQLQSRWVFAIRGLNHEP</sequence>
<organism evidence="8 9">
    <name type="scientific">Lacrimispora xylanolytica</name>
    <dbReference type="NCBI Taxonomy" id="29375"/>
    <lineage>
        <taxon>Bacteria</taxon>
        <taxon>Bacillati</taxon>
        <taxon>Bacillota</taxon>
        <taxon>Clostridia</taxon>
        <taxon>Lachnospirales</taxon>
        <taxon>Lachnospiraceae</taxon>
        <taxon>Lacrimispora</taxon>
    </lineage>
</organism>
<feature type="transmembrane region" description="Helical" evidence="5">
    <location>
        <begin position="266"/>
        <end position="286"/>
    </location>
</feature>
<dbReference type="Gene3D" id="3.90.550.10">
    <property type="entry name" value="Spore Coat Polysaccharide Biosynthesis Protein SpsA, Chain A"/>
    <property type="match status" value="1"/>
</dbReference>
<dbReference type="SUPFAM" id="SSF53448">
    <property type="entry name" value="Nucleotide-diphospho-sugar transferases"/>
    <property type="match status" value="1"/>
</dbReference>
<evidence type="ECO:0000259" key="7">
    <source>
        <dbReference type="Pfam" id="PF04138"/>
    </source>
</evidence>
<dbReference type="CDD" id="cd04179">
    <property type="entry name" value="DPM_DPG-synthase_like"/>
    <property type="match status" value="1"/>
</dbReference>
<gene>
    <name evidence="8" type="ORF">OW255_20405</name>
</gene>
<feature type="transmembrane region" description="Helical" evidence="5">
    <location>
        <begin position="306"/>
        <end position="328"/>
    </location>
</feature>
<dbReference type="InterPro" id="IPR029044">
    <property type="entry name" value="Nucleotide-diphossugar_trans"/>
</dbReference>
<evidence type="ECO:0000313" key="8">
    <source>
        <dbReference type="EMBL" id="WAJ23879.1"/>
    </source>
</evidence>
<dbReference type="InterPro" id="IPR001173">
    <property type="entry name" value="Glyco_trans_2-like"/>
</dbReference>
<protein>
    <submittedName>
        <fullName evidence="8">Bifunctional glycosyltransferase family 2/GtrA family protein</fullName>
    </submittedName>
</protein>
<evidence type="ECO:0000256" key="5">
    <source>
        <dbReference type="SAM" id="Phobius"/>
    </source>
</evidence>
<comment type="subcellular location">
    <subcellularLocation>
        <location evidence="1">Membrane</location>
        <topology evidence="1">Multi-pass membrane protein</topology>
    </subcellularLocation>
</comment>
<reference evidence="8" key="1">
    <citation type="submission" date="2022-11" db="EMBL/GenBank/DDBJ databases">
        <title>Lacrimispora xylanolytica sy1, complete genome.</title>
        <authorList>
            <person name="Choi S."/>
        </authorList>
    </citation>
    <scope>NUCLEOTIDE SEQUENCE</scope>
    <source>
        <strain evidence="8">Sy1</strain>
    </source>
</reference>
<proteinExistence type="predicted"/>
<dbReference type="InterPro" id="IPR007267">
    <property type="entry name" value="GtrA_DPMS_TM"/>
</dbReference>
<keyword evidence="2 5" id="KW-0812">Transmembrane</keyword>
<feature type="transmembrane region" description="Helical" evidence="5">
    <location>
        <begin position="232"/>
        <end position="254"/>
    </location>
</feature>
<accession>A0ABY7ADF1</accession>
<name>A0ABY7ADF1_9FIRM</name>
<dbReference type="Proteomes" id="UP001163115">
    <property type="component" value="Chromosome"/>
</dbReference>
<dbReference type="RefSeq" id="WP_024837967.1">
    <property type="nucleotide sequence ID" value="NZ_CP113524.1"/>
</dbReference>
<feature type="domain" description="GtrA/DPMS transmembrane" evidence="7">
    <location>
        <begin position="234"/>
        <end position="356"/>
    </location>
</feature>
<dbReference type="Pfam" id="PF04138">
    <property type="entry name" value="GtrA_DPMS_TM"/>
    <property type="match status" value="1"/>
</dbReference>
<dbReference type="Pfam" id="PF00535">
    <property type="entry name" value="Glycos_transf_2"/>
    <property type="match status" value="1"/>
</dbReference>
<feature type="domain" description="Glycosyltransferase 2-like" evidence="6">
    <location>
        <begin position="11"/>
        <end position="138"/>
    </location>
</feature>
<evidence type="ECO:0000313" key="9">
    <source>
        <dbReference type="Proteomes" id="UP001163115"/>
    </source>
</evidence>
<evidence type="ECO:0000256" key="2">
    <source>
        <dbReference type="ARBA" id="ARBA00022692"/>
    </source>
</evidence>